<keyword evidence="2" id="KW-1185">Reference proteome</keyword>
<gene>
    <name evidence="1" type="ORF">CWE11_02700</name>
</gene>
<comment type="caution">
    <text evidence="1">The sequence shown here is derived from an EMBL/GenBank/DDBJ whole genome shotgun (WGS) entry which is preliminary data.</text>
</comment>
<proteinExistence type="predicted"/>
<reference evidence="1 2" key="1">
    <citation type="journal article" date="2011" name="Front. Microbiol.">
        <title>Genomic signatures of strain selection and enhancement in Bacillus atrophaeus var. globigii, a historical biowarfare simulant.</title>
        <authorList>
            <person name="Gibbons H.S."/>
            <person name="Broomall S.M."/>
            <person name="McNew L.A."/>
            <person name="Daligault H."/>
            <person name="Chapman C."/>
            <person name="Bruce D."/>
            <person name="Karavis M."/>
            <person name="Krepps M."/>
            <person name="McGregor P.A."/>
            <person name="Hong C."/>
            <person name="Park K.H."/>
            <person name="Akmal A."/>
            <person name="Feldman A."/>
            <person name="Lin J.S."/>
            <person name="Chang W.E."/>
            <person name="Higgs B.W."/>
            <person name="Demirev P."/>
            <person name="Lindquist J."/>
            <person name="Liem A."/>
            <person name="Fochler E."/>
            <person name="Read T.D."/>
            <person name="Tapia R."/>
            <person name="Johnson S."/>
            <person name="Bishop-Lilly K.A."/>
            <person name="Detter C."/>
            <person name="Han C."/>
            <person name="Sozhamannan S."/>
            <person name="Rosenzweig C.N."/>
            <person name="Skowronski E.W."/>
        </authorList>
    </citation>
    <scope>NUCLEOTIDE SEQUENCE [LARGE SCALE GENOMIC DNA]</scope>
    <source>
        <strain evidence="1 2">GYP-17</strain>
    </source>
</reference>
<sequence>MAKKELFQRIRTLEPSLQALLAAYLCERMLPNYRLFSESTGFGDPKVLRGGLDAAWDKLAVNKGTDWQRWQEKLEVVTPNEQTFDVLGVFPAIAACTGLSSLMQGLEEKDASAYLDVSKISQGAVAHFLELGELSEISQHDERAQAIDAHPLMQYEHDIQQAMVDFLTDAAGLNKELVREVRSIAREEGISNLGFAVS</sequence>
<dbReference type="AlphaFoldDB" id="A0A432WPF9"/>
<organism evidence="1 2">
    <name type="scientific">Aliidiomarina sanyensis</name>
    <dbReference type="NCBI Taxonomy" id="1249555"/>
    <lineage>
        <taxon>Bacteria</taxon>
        <taxon>Pseudomonadati</taxon>
        <taxon>Pseudomonadota</taxon>
        <taxon>Gammaproteobacteria</taxon>
        <taxon>Alteromonadales</taxon>
        <taxon>Idiomarinaceae</taxon>
        <taxon>Aliidiomarina</taxon>
    </lineage>
</organism>
<evidence type="ECO:0000313" key="2">
    <source>
        <dbReference type="Proteomes" id="UP000288405"/>
    </source>
</evidence>
<dbReference type="OrthoDB" id="9204516at2"/>
<dbReference type="Proteomes" id="UP000288405">
    <property type="component" value="Unassembled WGS sequence"/>
</dbReference>
<dbReference type="RefSeq" id="WP_126776065.1">
    <property type="nucleotide sequence ID" value="NZ_PIPM01000002.1"/>
</dbReference>
<protein>
    <submittedName>
        <fullName evidence="1">DUF416 domain-containing protein</fullName>
    </submittedName>
</protein>
<dbReference type="Pfam" id="PF04222">
    <property type="entry name" value="DUF416"/>
    <property type="match status" value="1"/>
</dbReference>
<dbReference type="InterPro" id="IPR007338">
    <property type="entry name" value="DUF416"/>
</dbReference>
<evidence type="ECO:0000313" key="1">
    <source>
        <dbReference type="EMBL" id="RUO35686.1"/>
    </source>
</evidence>
<accession>A0A432WPF9</accession>
<dbReference type="InterPro" id="IPR023381">
    <property type="entry name" value="YP001051499.1-like_dom_sf"/>
</dbReference>
<name>A0A432WPF9_9GAMM</name>
<dbReference type="Gene3D" id="1.20.1590.10">
    <property type="entry name" value="YP_001051499.1 domain like"/>
    <property type="match status" value="1"/>
</dbReference>
<dbReference type="EMBL" id="PIPM01000002">
    <property type="protein sequence ID" value="RUO35686.1"/>
    <property type="molecule type" value="Genomic_DNA"/>
</dbReference>